<keyword evidence="3" id="KW-1185">Reference proteome</keyword>
<reference evidence="2 3" key="1">
    <citation type="journal article" date="2012" name="J. Bacteriol.">
        <title>Genome Sequence of Gallaecimonas xiamenensis Type Strain 3-C-1.</title>
        <authorList>
            <person name="Lai Q."/>
            <person name="Wang L."/>
            <person name="Wang W."/>
            <person name="Shao Z."/>
        </authorList>
    </citation>
    <scope>NUCLEOTIDE SEQUENCE [LARGE SCALE GENOMIC DNA]</scope>
    <source>
        <strain evidence="2 3">3-C-1</strain>
    </source>
</reference>
<accession>K2KDU5</accession>
<sequence>MLVPQGRFRWLSGLLALAGLVFIWGSVVLGRTPPHGGLSLMMIAMALCVVHAVGWQVRSNWERYLFYPPLPWVTWLLALYLCSPR</sequence>
<dbReference type="Proteomes" id="UP000006755">
    <property type="component" value="Unassembled WGS sequence"/>
</dbReference>
<evidence type="ECO:0000313" key="2">
    <source>
        <dbReference type="EMBL" id="EKE75485.1"/>
    </source>
</evidence>
<evidence type="ECO:0000313" key="3">
    <source>
        <dbReference type="Proteomes" id="UP000006755"/>
    </source>
</evidence>
<dbReference type="STRING" id="745411.B3C1_07404"/>
<feature type="transmembrane region" description="Helical" evidence="1">
    <location>
        <begin position="64"/>
        <end position="81"/>
    </location>
</feature>
<keyword evidence="1" id="KW-1133">Transmembrane helix</keyword>
<dbReference type="RefSeq" id="WP_008483931.1">
    <property type="nucleotide sequence ID" value="NZ_AMRI01000008.1"/>
</dbReference>
<feature type="transmembrane region" description="Helical" evidence="1">
    <location>
        <begin position="40"/>
        <end position="57"/>
    </location>
</feature>
<gene>
    <name evidence="2" type="ORF">B3C1_07404</name>
</gene>
<evidence type="ECO:0008006" key="4">
    <source>
        <dbReference type="Google" id="ProtNLM"/>
    </source>
</evidence>
<comment type="caution">
    <text evidence="2">The sequence shown here is derived from an EMBL/GenBank/DDBJ whole genome shotgun (WGS) entry which is preliminary data.</text>
</comment>
<keyword evidence="1" id="KW-0812">Transmembrane</keyword>
<keyword evidence="1" id="KW-0472">Membrane</keyword>
<dbReference type="EMBL" id="AMRI01000008">
    <property type="protein sequence ID" value="EKE75485.1"/>
    <property type="molecule type" value="Genomic_DNA"/>
</dbReference>
<protein>
    <recommendedName>
        <fullName evidence="4">Cyd operon protein YbgE</fullName>
    </recommendedName>
</protein>
<dbReference type="OrthoDB" id="9912678at2"/>
<organism evidence="2 3">
    <name type="scientific">Gallaecimonas xiamenensis 3-C-1</name>
    <dbReference type="NCBI Taxonomy" id="745411"/>
    <lineage>
        <taxon>Bacteria</taxon>
        <taxon>Pseudomonadati</taxon>
        <taxon>Pseudomonadota</taxon>
        <taxon>Gammaproteobacteria</taxon>
        <taxon>Enterobacterales</taxon>
        <taxon>Gallaecimonadaceae</taxon>
        <taxon>Gallaecimonas</taxon>
    </lineage>
</organism>
<name>K2KDU5_9GAMM</name>
<dbReference type="AlphaFoldDB" id="K2KDU5"/>
<evidence type="ECO:0000256" key="1">
    <source>
        <dbReference type="SAM" id="Phobius"/>
    </source>
</evidence>
<proteinExistence type="predicted"/>